<evidence type="ECO:0000256" key="1">
    <source>
        <dbReference type="SAM" id="Phobius"/>
    </source>
</evidence>
<reference evidence="2 3" key="2">
    <citation type="submission" date="2013-02" db="EMBL/GenBank/DDBJ databases">
        <title>The Genome Sequence of Plasmodium falciparum Tanzania (2000708).</title>
        <authorList>
            <consortium name="The Broad Institute Genome Sequencing Platform"/>
            <consortium name="The Broad Institute Genome Sequencing Center for Infectious Disease"/>
            <person name="Neafsey D."/>
            <person name="Cheeseman I."/>
            <person name="Volkman S."/>
            <person name="Adams J."/>
            <person name="Walker B."/>
            <person name="Young S.K."/>
            <person name="Zeng Q."/>
            <person name="Gargeya S."/>
            <person name="Fitzgerald M."/>
            <person name="Haas B."/>
            <person name="Abouelleil A."/>
            <person name="Alvarado L."/>
            <person name="Arachchi H.M."/>
            <person name="Berlin A.M."/>
            <person name="Chapman S.B."/>
            <person name="Dewar J."/>
            <person name="Goldberg J."/>
            <person name="Griggs A."/>
            <person name="Gujja S."/>
            <person name="Hansen M."/>
            <person name="Howarth C."/>
            <person name="Imamovic A."/>
            <person name="Larimer J."/>
            <person name="McCowan C."/>
            <person name="Murphy C."/>
            <person name="Neiman D."/>
            <person name="Pearson M."/>
            <person name="Priest M."/>
            <person name="Roberts A."/>
            <person name="Saif S."/>
            <person name="Shea T."/>
            <person name="Sisk P."/>
            <person name="Sykes S."/>
            <person name="Wortman J."/>
            <person name="Nusbaum C."/>
            <person name="Birren B."/>
        </authorList>
    </citation>
    <scope>NUCLEOTIDE SEQUENCE [LARGE SCALE GENOMIC DNA]</scope>
    <source>
        <strain evidence="3">Tanzania (2000708)</strain>
    </source>
</reference>
<sequence length="250" mass="27460">MKELMQDFDRQTLQRYKEYDERMIKKKQKCKEQCDKEIQKIILKDKLEKELMDKFATLQTDIQNDAIPTCVCEKSLADKVEKTCLKCGGVLGGGVTPAWGLVSGLWYASWIQYVTKAPIQKGIEAVISILEDMPGITDLPGFNLANIVNQTNYLSSSLLTTDISAVAKPICDVTRDKVLSFCSFTSHNGGSIIAKVSDGAESAVSAGKQAASAELANLAQKTPILTNTIIFSFVAIVVIVLVMLIIYLIL</sequence>
<proteinExistence type="predicted"/>
<evidence type="ECO:0008006" key="4">
    <source>
        <dbReference type="Google" id="ProtNLM"/>
    </source>
</evidence>
<keyword evidence="1" id="KW-0472">Membrane</keyword>
<name>A0A024VWM6_PLAFA</name>
<dbReference type="Pfam" id="PF02009">
    <property type="entry name" value="RIFIN"/>
    <property type="match status" value="1"/>
</dbReference>
<dbReference type="InterPro" id="IPR006373">
    <property type="entry name" value="VSA_Rifin"/>
</dbReference>
<evidence type="ECO:0000313" key="3">
    <source>
        <dbReference type="Proteomes" id="UP000030708"/>
    </source>
</evidence>
<dbReference type="AlphaFoldDB" id="A0A024VWM6"/>
<gene>
    <name evidence="2" type="ORF">PFTANZ_06441</name>
</gene>
<feature type="transmembrane region" description="Helical" evidence="1">
    <location>
        <begin position="229"/>
        <end position="249"/>
    </location>
</feature>
<feature type="non-terminal residue" evidence="2">
    <location>
        <position position="250"/>
    </location>
</feature>
<reference evidence="2 3" key="1">
    <citation type="submission" date="2013-02" db="EMBL/GenBank/DDBJ databases">
        <title>The Genome Annotation of Plasmodium falciparum Tanzania (2000708).</title>
        <authorList>
            <consortium name="The Broad Institute Genome Sequencing Platform"/>
            <consortium name="The Broad Institute Genome Sequencing Center for Infectious Disease"/>
            <person name="Neafsey D."/>
            <person name="Hoffman S."/>
            <person name="Volkman S."/>
            <person name="Rosenthal P."/>
            <person name="Walker B."/>
            <person name="Young S.K."/>
            <person name="Zeng Q."/>
            <person name="Gargeya S."/>
            <person name="Fitzgerald M."/>
            <person name="Haas B."/>
            <person name="Abouelleil A."/>
            <person name="Allen A.W."/>
            <person name="Alvarado L."/>
            <person name="Arachchi H.M."/>
            <person name="Berlin A.M."/>
            <person name="Chapman S.B."/>
            <person name="Gainer-Dewar J."/>
            <person name="Goldberg J."/>
            <person name="Griggs A."/>
            <person name="Gujja S."/>
            <person name="Hansen M."/>
            <person name="Howarth C."/>
            <person name="Imamovic A."/>
            <person name="Ireland A."/>
            <person name="Larimer J."/>
            <person name="McCowan C."/>
            <person name="Murphy C."/>
            <person name="Pearson M."/>
            <person name="Poon T.W."/>
            <person name="Priest M."/>
            <person name="Roberts A."/>
            <person name="Saif S."/>
            <person name="Shea T."/>
            <person name="Sisk P."/>
            <person name="Sykes S."/>
            <person name="Wortman J."/>
            <person name="Nusbaum C."/>
            <person name="Birren B."/>
        </authorList>
    </citation>
    <scope>NUCLEOTIDE SEQUENCE [LARGE SCALE GENOMIC DNA]</scope>
    <source>
        <strain evidence="3">Tanzania (2000708)</strain>
    </source>
</reference>
<evidence type="ECO:0000313" key="2">
    <source>
        <dbReference type="EMBL" id="ETW32837.1"/>
    </source>
</evidence>
<dbReference type="NCBIfam" id="TIGR01477">
    <property type="entry name" value="RIFIN"/>
    <property type="match status" value="1"/>
</dbReference>
<keyword evidence="1" id="KW-0812">Transmembrane</keyword>
<dbReference type="EMBL" id="KI927035">
    <property type="protein sequence ID" value="ETW32837.1"/>
    <property type="molecule type" value="Genomic_DNA"/>
</dbReference>
<protein>
    <recommendedName>
        <fullName evidence="4">Surface antigen</fullName>
    </recommendedName>
</protein>
<dbReference type="Proteomes" id="UP000030708">
    <property type="component" value="Unassembled WGS sequence"/>
</dbReference>
<accession>A0A024VWM6</accession>
<keyword evidence="1" id="KW-1133">Transmembrane helix</keyword>
<organism evidence="2 3">
    <name type="scientific">Plasmodium falciparum Tanzania</name>
    <name type="common">2000708</name>
    <dbReference type="NCBI Taxonomy" id="1036725"/>
    <lineage>
        <taxon>Eukaryota</taxon>
        <taxon>Sar</taxon>
        <taxon>Alveolata</taxon>
        <taxon>Apicomplexa</taxon>
        <taxon>Aconoidasida</taxon>
        <taxon>Haemosporida</taxon>
        <taxon>Plasmodiidae</taxon>
        <taxon>Plasmodium</taxon>
        <taxon>Plasmodium (Laverania)</taxon>
    </lineage>
</organism>